<name>A0A0C9VY47_9AGAM</name>
<dbReference type="OrthoDB" id="2673624at2759"/>
<accession>A0A0C9VY47</accession>
<dbReference type="HOGENOM" id="CLU_052380_1_0_1"/>
<evidence type="ECO:0000256" key="1">
    <source>
        <dbReference type="SAM" id="MobiDB-lite"/>
    </source>
</evidence>
<dbReference type="AlphaFoldDB" id="A0A0C9VY47"/>
<keyword evidence="4" id="KW-1185">Reference proteome</keyword>
<evidence type="ECO:0000259" key="2">
    <source>
        <dbReference type="Pfam" id="PF22936"/>
    </source>
</evidence>
<dbReference type="Proteomes" id="UP000053820">
    <property type="component" value="Unassembled WGS sequence"/>
</dbReference>
<dbReference type="EMBL" id="KN839957">
    <property type="protein sequence ID" value="KIJ58298.1"/>
    <property type="molecule type" value="Genomic_DNA"/>
</dbReference>
<proteinExistence type="predicted"/>
<sequence>MSPDSTHRIQPLVGTNYTTLAEEMQAYLRSKGLWRLVNGQEEKWDVKQDKAAGELMLNIHPEQRVHIRAHKDDPIAAWKALQALFIQQKPGMHFATYDEFFSIRKCQDEALPSVAARVEQAMSRIQELRPKDFDLNKLDDELACMAMICSLGPDFYHFTSSLTIHSTLNKDTVKAAFQAEEVNRKPCPDGSDPTSGASVLSATSGSCACNPNEPCSFCEKPGHCEHKCFARQCTKEAHKTSKCAGKGKKANQAQGNTASTPGMSASTNPSPATTPTAAAANSTSQNVVESAGNASLHSSDPSDPLCPLQLDADVDWNADSGATSHMTPHRHWLRNYTPKRVPIKLADHTIVYSAGVGSVVFNPVIEGKSARAVKFT</sequence>
<reference evidence="3 4" key="1">
    <citation type="submission" date="2014-04" db="EMBL/GenBank/DDBJ databases">
        <title>Evolutionary Origins and Diversification of the Mycorrhizal Mutualists.</title>
        <authorList>
            <consortium name="DOE Joint Genome Institute"/>
            <consortium name="Mycorrhizal Genomics Consortium"/>
            <person name="Kohler A."/>
            <person name="Kuo A."/>
            <person name="Nagy L.G."/>
            <person name="Floudas D."/>
            <person name="Copeland A."/>
            <person name="Barry K.W."/>
            <person name="Cichocki N."/>
            <person name="Veneault-Fourrey C."/>
            <person name="LaButti K."/>
            <person name="Lindquist E.A."/>
            <person name="Lipzen A."/>
            <person name="Lundell T."/>
            <person name="Morin E."/>
            <person name="Murat C."/>
            <person name="Riley R."/>
            <person name="Ohm R."/>
            <person name="Sun H."/>
            <person name="Tunlid A."/>
            <person name="Henrissat B."/>
            <person name="Grigoriev I.V."/>
            <person name="Hibbett D.S."/>
            <person name="Martin F."/>
        </authorList>
    </citation>
    <scope>NUCLEOTIDE SEQUENCE [LARGE SCALE GENOMIC DNA]</scope>
    <source>
        <strain evidence="3 4">MD-312</strain>
    </source>
</reference>
<feature type="region of interest" description="Disordered" evidence="1">
    <location>
        <begin position="244"/>
        <end position="302"/>
    </location>
</feature>
<evidence type="ECO:0000313" key="3">
    <source>
        <dbReference type="EMBL" id="KIJ58298.1"/>
    </source>
</evidence>
<feature type="compositionally biased region" description="Polar residues" evidence="1">
    <location>
        <begin position="285"/>
        <end position="301"/>
    </location>
</feature>
<evidence type="ECO:0000313" key="4">
    <source>
        <dbReference type="Proteomes" id="UP000053820"/>
    </source>
</evidence>
<dbReference type="InterPro" id="IPR054722">
    <property type="entry name" value="PolX-like_BBD"/>
</dbReference>
<feature type="domain" description="Retrovirus-related Pol polyprotein from transposon TNT 1-94-like beta-barrel" evidence="2">
    <location>
        <begin position="316"/>
        <end position="363"/>
    </location>
</feature>
<feature type="compositionally biased region" description="Low complexity" evidence="1">
    <location>
        <begin position="264"/>
        <end position="284"/>
    </location>
</feature>
<dbReference type="Pfam" id="PF14223">
    <property type="entry name" value="Retrotran_gag_2"/>
    <property type="match status" value="1"/>
</dbReference>
<dbReference type="Pfam" id="PF22936">
    <property type="entry name" value="Pol_BBD"/>
    <property type="match status" value="1"/>
</dbReference>
<gene>
    <name evidence="3" type="ORF">HYDPIDRAFT_34318</name>
</gene>
<organism evidence="3 4">
    <name type="scientific">Hydnomerulius pinastri MD-312</name>
    <dbReference type="NCBI Taxonomy" id="994086"/>
    <lineage>
        <taxon>Eukaryota</taxon>
        <taxon>Fungi</taxon>
        <taxon>Dikarya</taxon>
        <taxon>Basidiomycota</taxon>
        <taxon>Agaricomycotina</taxon>
        <taxon>Agaricomycetes</taxon>
        <taxon>Agaricomycetidae</taxon>
        <taxon>Boletales</taxon>
        <taxon>Boletales incertae sedis</taxon>
        <taxon>Leucogyrophana</taxon>
    </lineage>
</organism>
<feature type="compositionally biased region" description="Polar residues" evidence="1">
    <location>
        <begin position="251"/>
        <end position="263"/>
    </location>
</feature>
<protein>
    <recommendedName>
        <fullName evidence="2">Retrovirus-related Pol polyprotein from transposon TNT 1-94-like beta-barrel domain-containing protein</fullName>
    </recommendedName>
</protein>